<dbReference type="Proteomes" id="UP001172102">
    <property type="component" value="Unassembled WGS sequence"/>
</dbReference>
<accession>A0AA40DL79</accession>
<feature type="compositionally biased region" description="Basic and acidic residues" evidence="1">
    <location>
        <begin position="370"/>
        <end position="379"/>
    </location>
</feature>
<evidence type="ECO:0000256" key="1">
    <source>
        <dbReference type="SAM" id="MobiDB-lite"/>
    </source>
</evidence>
<dbReference type="AlphaFoldDB" id="A0AA40DL79"/>
<reference evidence="2" key="1">
    <citation type="submission" date="2023-06" db="EMBL/GenBank/DDBJ databases">
        <title>Genome-scale phylogeny and comparative genomics of the fungal order Sordariales.</title>
        <authorList>
            <consortium name="Lawrence Berkeley National Laboratory"/>
            <person name="Hensen N."/>
            <person name="Bonometti L."/>
            <person name="Westerberg I."/>
            <person name="Brannstrom I.O."/>
            <person name="Guillou S."/>
            <person name="Cros-Aarteil S."/>
            <person name="Calhoun S."/>
            <person name="Haridas S."/>
            <person name="Kuo A."/>
            <person name="Mondo S."/>
            <person name="Pangilinan J."/>
            <person name="Riley R."/>
            <person name="Labutti K."/>
            <person name="Andreopoulos B."/>
            <person name="Lipzen A."/>
            <person name="Chen C."/>
            <person name="Yanf M."/>
            <person name="Daum C."/>
            <person name="Ng V."/>
            <person name="Clum A."/>
            <person name="Steindorff A."/>
            <person name="Ohm R."/>
            <person name="Martin F."/>
            <person name="Silar P."/>
            <person name="Natvig D."/>
            <person name="Lalanne C."/>
            <person name="Gautier V."/>
            <person name="Ament-Velasquez S.L."/>
            <person name="Kruys A."/>
            <person name="Hutchinson M.I."/>
            <person name="Powell A.J."/>
            <person name="Barry K."/>
            <person name="Miller A.N."/>
            <person name="Grigoriev I.V."/>
            <person name="Debuchy R."/>
            <person name="Gladieux P."/>
            <person name="Thoren M.H."/>
            <person name="Johannesson H."/>
        </authorList>
    </citation>
    <scope>NUCLEOTIDE SEQUENCE</scope>
    <source>
        <strain evidence="2">SMH4607-1</strain>
    </source>
</reference>
<proteinExistence type="predicted"/>
<sequence length="395" mass="45170">MADQCTERTAPDLCTERTAPDQCTERTAPDQGIERGLDHEQEALLLNRSHLALLCDLAELCKTNSDTSFCYDPFCDESFTLTPDEFWDFQESNEAGDFPFKIGKCEYDGTTLYFKNMTIVHAGVGSTMSGEIQEQLGVLKHHPEVGTLVRQLRSRINDWPVHISDTSFREPDFSFGKNGSLLPTLVGEVSYSRRFTREQLEAKYRAYLLEFGGKIRTVICADLYYAGTGQEILKTAEDLYRTAISVWSIQDGIIRTVKLTFVLLFPRPGWAPAIHLSFAVIIQDLQELCKLDASCPPQVRKRRRSTHNRADEEPRELKRRNVAMETQIQEMVADRDRDMRVVDRDMRVVRRDAAKAREQLAKQEQQNAEQEQKNAEQEQEIAELRRALALARSAL</sequence>
<dbReference type="EMBL" id="JAUKUA010000006">
    <property type="protein sequence ID" value="KAK0707779.1"/>
    <property type="molecule type" value="Genomic_DNA"/>
</dbReference>
<protein>
    <submittedName>
        <fullName evidence="2">Uncharacterized protein</fullName>
    </submittedName>
</protein>
<comment type="caution">
    <text evidence="2">The sequence shown here is derived from an EMBL/GenBank/DDBJ whole genome shotgun (WGS) entry which is preliminary data.</text>
</comment>
<evidence type="ECO:0000313" key="2">
    <source>
        <dbReference type="EMBL" id="KAK0707779.1"/>
    </source>
</evidence>
<feature type="region of interest" description="Disordered" evidence="1">
    <location>
        <begin position="354"/>
        <end position="379"/>
    </location>
</feature>
<keyword evidence="3" id="KW-1185">Reference proteome</keyword>
<name>A0AA40DL79_9PEZI</name>
<evidence type="ECO:0000313" key="3">
    <source>
        <dbReference type="Proteomes" id="UP001172102"/>
    </source>
</evidence>
<organism evidence="2 3">
    <name type="scientific">Lasiosphaeris hirsuta</name>
    <dbReference type="NCBI Taxonomy" id="260670"/>
    <lineage>
        <taxon>Eukaryota</taxon>
        <taxon>Fungi</taxon>
        <taxon>Dikarya</taxon>
        <taxon>Ascomycota</taxon>
        <taxon>Pezizomycotina</taxon>
        <taxon>Sordariomycetes</taxon>
        <taxon>Sordariomycetidae</taxon>
        <taxon>Sordariales</taxon>
        <taxon>Lasiosphaeriaceae</taxon>
        <taxon>Lasiosphaeris</taxon>
    </lineage>
</organism>
<gene>
    <name evidence="2" type="ORF">B0H67DRAFT_671284</name>
</gene>